<protein>
    <recommendedName>
        <fullName evidence="1">DUF7377 domain-containing protein</fullName>
    </recommendedName>
</protein>
<feature type="domain" description="DUF7377" evidence="1">
    <location>
        <begin position="1"/>
        <end position="72"/>
    </location>
</feature>
<dbReference type="Pfam" id="PF24093">
    <property type="entry name" value="DUF7377"/>
    <property type="match status" value="1"/>
</dbReference>
<evidence type="ECO:0000313" key="2">
    <source>
        <dbReference type="EMBL" id="DAD20312.1"/>
    </source>
</evidence>
<dbReference type="Proteomes" id="UP000607653">
    <property type="component" value="Unassembled WGS sequence"/>
</dbReference>
<dbReference type="InterPro" id="IPR011009">
    <property type="entry name" value="Kinase-like_dom_sf"/>
</dbReference>
<evidence type="ECO:0000259" key="1">
    <source>
        <dbReference type="Pfam" id="PF24093"/>
    </source>
</evidence>
<sequence>MKDVFLHIRMLEQAMVDDHLVIFIQEMSDGEVQGSIFKTTFACTSSISFLAMLGALDSVAICCKKTKSLRKRKPKPITMKLPFGLCGCQEENTKGREIEEIDIDKYRHSQGNGIENSNHKVQLQSPLLVISFIISIDEWRRKSCPAKKLRECEKGSAYEFEIRRDLLELISYENHGLCVVTKLMDGGYLPMTSFKRKKKLQTKAIIRITIGIAEGLKFMNNNGVVCIDLVGVWHWCWEYHTHCFLLFFVWNRCCHIGVF</sequence>
<reference evidence="2 3" key="1">
    <citation type="journal article" date="2020" name="Mol. Biol. Evol.">
        <title>Distinct Expression and Methylation Patterns for Genes with Different Fates following a Single Whole-Genome Duplication in Flowering Plants.</title>
        <authorList>
            <person name="Shi T."/>
            <person name="Rahmani R.S."/>
            <person name="Gugger P.F."/>
            <person name="Wang M."/>
            <person name="Li H."/>
            <person name="Zhang Y."/>
            <person name="Li Z."/>
            <person name="Wang Q."/>
            <person name="Van de Peer Y."/>
            <person name="Marchal K."/>
            <person name="Chen J."/>
        </authorList>
    </citation>
    <scope>NUCLEOTIDE SEQUENCE [LARGE SCALE GENOMIC DNA]</scope>
    <source>
        <tissue evidence="2">Leaf</tissue>
    </source>
</reference>
<evidence type="ECO:0000313" key="3">
    <source>
        <dbReference type="Proteomes" id="UP000607653"/>
    </source>
</evidence>
<proteinExistence type="predicted"/>
<name>A0A822XJY5_NELNU</name>
<keyword evidence="3" id="KW-1185">Reference proteome</keyword>
<accession>A0A822XJY5</accession>
<organism evidence="2 3">
    <name type="scientific">Nelumbo nucifera</name>
    <name type="common">Sacred lotus</name>
    <dbReference type="NCBI Taxonomy" id="4432"/>
    <lineage>
        <taxon>Eukaryota</taxon>
        <taxon>Viridiplantae</taxon>
        <taxon>Streptophyta</taxon>
        <taxon>Embryophyta</taxon>
        <taxon>Tracheophyta</taxon>
        <taxon>Spermatophyta</taxon>
        <taxon>Magnoliopsida</taxon>
        <taxon>Proteales</taxon>
        <taxon>Nelumbonaceae</taxon>
        <taxon>Nelumbo</taxon>
    </lineage>
</organism>
<dbReference type="InterPro" id="IPR055801">
    <property type="entry name" value="DUF7377"/>
</dbReference>
<comment type="caution">
    <text evidence="2">The sequence shown here is derived from an EMBL/GenBank/DDBJ whole genome shotgun (WGS) entry which is preliminary data.</text>
</comment>
<gene>
    <name evidence="2" type="ORF">HUJ06_021775</name>
</gene>
<dbReference type="EMBL" id="DUZY01000001">
    <property type="protein sequence ID" value="DAD20312.1"/>
    <property type="molecule type" value="Genomic_DNA"/>
</dbReference>
<dbReference type="SUPFAM" id="SSF56112">
    <property type="entry name" value="Protein kinase-like (PK-like)"/>
    <property type="match status" value="1"/>
</dbReference>
<dbReference type="AlphaFoldDB" id="A0A822XJY5"/>